<gene>
    <name evidence="8" type="ORF">URODEC1_LOCUS44423</name>
    <name evidence="9" type="ORF">URODEC1_LOCUS51712</name>
</gene>
<dbReference type="AlphaFoldDB" id="A0ABC9A6P9"/>
<dbReference type="Gene3D" id="2.10.69.10">
    <property type="entry name" value="Cysteine Protease (Bromelain) Inhibitor, subunit H"/>
    <property type="match status" value="1"/>
</dbReference>
<evidence type="ECO:0000313" key="8">
    <source>
        <dbReference type="EMBL" id="CAL4960459.1"/>
    </source>
</evidence>
<dbReference type="GO" id="GO:0004867">
    <property type="term" value="F:serine-type endopeptidase inhibitor activity"/>
    <property type="evidence" value="ECO:0007669"/>
    <property type="project" value="UniProtKB-KW"/>
</dbReference>
<dbReference type="Pfam" id="PF00228">
    <property type="entry name" value="Bowman-Birk_leg"/>
    <property type="match status" value="1"/>
</dbReference>
<dbReference type="Proteomes" id="UP001497457">
    <property type="component" value="Chromosome 19rd"/>
</dbReference>
<protein>
    <recommendedName>
        <fullName evidence="7">Bowman-Birk serine protease inhibitors family domain-containing protein</fullName>
    </recommendedName>
</protein>
<feature type="domain" description="Bowman-Birk serine protease inhibitors family" evidence="7">
    <location>
        <begin position="46"/>
        <end position="104"/>
    </location>
</feature>
<dbReference type="PANTHER" id="PTHR33479:SF4">
    <property type="entry name" value="BOWMAN-BIRK TYPE TRYPSIN INHIBITOR"/>
    <property type="match status" value="1"/>
</dbReference>
<comment type="similarity">
    <text evidence="1 5">Belongs to the Bowman-Birk serine protease inhibitor family.</text>
</comment>
<keyword evidence="6" id="KW-0732">Signal</keyword>
<dbReference type="EMBL" id="OZ075129">
    <property type="protein sequence ID" value="CAL4960459.1"/>
    <property type="molecule type" value="Genomic_DNA"/>
</dbReference>
<name>A0ABC9A6P9_9POAL</name>
<dbReference type="PANTHER" id="PTHR33479">
    <property type="entry name" value="BOWMAN-BIRK TYPE BRAN TRYPSIN INHIBITOR"/>
    <property type="match status" value="1"/>
</dbReference>
<proteinExistence type="inferred from homology"/>
<evidence type="ECO:0000256" key="2">
    <source>
        <dbReference type="ARBA" id="ARBA00022690"/>
    </source>
</evidence>
<organism evidence="9 10">
    <name type="scientific">Urochloa decumbens</name>
    <dbReference type="NCBI Taxonomy" id="240449"/>
    <lineage>
        <taxon>Eukaryota</taxon>
        <taxon>Viridiplantae</taxon>
        <taxon>Streptophyta</taxon>
        <taxon>Embryophyta</taxon>
        <taxon>Tracheophyta</taxon>
        <taxon>Spermatophyta</taxon>
        <taxon>Magnoliopsida</taxon>
        <taxon>Liliopsida</taxon>
        <taxon>Poales</taxon>
        <taxon>Poaceae</taxon>
        <taxon>PACMAD clade</taxon>
        <taxon>Panicoideae</taxon>
        <taxon>Panicodae</taxon>
        <taxon>Paniceae</taxon>
        <taxon>Melinidinae</taxon>
        <taxon>Urochloa</taxon>
    </lineage>
</organism>
<evidence type="ECO:0000256" key="5">
    <source>
        <dbReference type="RuleBase" id="RU003856"/>
    </source>
</evidence>
<dbReference type="SUPFAM" id="SSF57247">
    <property type="entry name" value="Bowman-Birk inhibitor, BBI"/>
    <property type="match status" value="1"/>
</dbReference>
<feature type="chain" id="PRO_5044721477" description="Bowman-Birk serine protease inhibitors family domain-containing protein" evidence="6">
    <location>
        <begin position="28"/>
        <end position="108"/>
    </location>
</feature>
<keyword evidence="10" id="KW-1185">Reference proteome</keyword>
<evidence type="ECO:0000256" key="6">
    <source>
        <dbReference type="SAM" id="SignalP"/>
    </source>
</evidence>
<evidence type="ECO:0000259" key="7">
    <source>
        <dbReference type="SMART" id="SM00269"/>
    </source>
</evidence>
<accession>A0ABC9A6P9</accession>
<keyword evidence="4" id="KW-1015">Disulfide bond</keyword>
<feature type="signal peptide" evidence="6">
    <location>
        <begin position="1"/>
        <end position="27"/>
    </location>
</feature>
<keyword evidence="2 5" id="KW-0646">Protease inhibitor</keyword>
<dbReference type="CDD" id="cd00023">
    <property type="entry name" value="BBI"/>
    <property type="match status" value="1"/>
</dbReference>
<evidence type="ECO:0000256" key="4">
    <source>
        <dbReference type="ARBA" id="ARBA00023157"/>
    </source>
</evidence>
<dbReference type="SMART" id="SM00269">
    <property type="entry name" value="BowB"/>
    <property type="match status" value="1"/>
</dbReference>
<evidence type="ECO:0000256" key="3">
    <source>
        <dbReference type="ARBA" id="ARBA00022900"/>
    </source>
</evidence>
<dbReference type="EMBL" id="OZ075130">
    <property type="protein sequence ID" value="CAL4973137.1"/>
    <property type="molecule type" value="Genomic_DNA"/>
</dbReference>
<dbReference type="InterPro" id="IPR035995">
    <property type="entry name" value="Bowman-Birk_prot_inh"/>
</dbReference>
<dbReference type="Proteomes" id="UP001497457">
    <property type="component" value="Chromosome 20rd"/>
</dbReference>
<keyword evidence="3 5" id="KW-0722">Serine protease inhibitor</keyword>
<reference evidence="10" key="1">
    <citation type="submission" date="2024-06" db="EMBL/GenBank/DDBJ databases">
        <authorList>
            <person name="Ryan C."/>
        </authorList>
    </citation>
    <scope>NUCLEOTIDE SEQUENCE [LARGE SCALE GENOMIC DNA]</scope>
</reference>
<dbReference type="InterPro" id="IPR000877">
    <property type="entry name" value="Prot_inh_BBI"/>
</dbReference>
<evidence type="ECO:0000313" key="10">
    <source>
        <dbReference type="Proteomes" id="UP001497457"/>
    </source>
</evidence>
<evidence type="ECO:0000313" key="9">
    <source>
        <dbReference type="EMBL" id="CAL4973137.1"/>
    </source>
</evidence>
<evidence type="ECO:0000256" key="1">
    <source>
        <dbReference type="ARBA" id="ARBA00008506"/>
    </source>
</evidence>
<reference evidence="9 10" key="2">
    <citation type="submission" date="2024-10" db="EMBL/GenBank/DDBJ databases">
        <authorList>
            <person name="Ryan C."/>
        </authorList>
    </citation>
    <scope>NUCLEOTIDE SEQUENCE [LARGE SCALE GENOMIC DNA]</scope>
</reference>
<sequence length="108" mass="11190">MKPQVLLATLAVLAVVLAALRFSESKAEHGIGERAEAATPASAWPCCDRCGVCTRSIPPRCGCGDAAPGGCHPACKDCVKTTSAGGRVVFRCADRIINFCLRSCKPAA</sequence>